<dbReference type="SUPFAM" id="SSF54909">
    <property type="entry name" value="Dimeric alpha+beta barrel"/>
    <property type="match status" value="1"/>
</dbReference>
<comment type="caution">
    <text evidence="1">The sequence shown here is derived from an EMBL/GenBank/DDBJ whole genome shotgun (WGS) entry which is preliminary data.</text>
</comment>
<accession>A0A919SZT4</accession>
<evidence type="ECO:0000313" key="2">
    <source>
        <dbReference type="Proteomes" id="UP000680865"/>
    </source>
</evidence>
<dbReference type="EMBL" id="BOQP01000051">
    <property type="protein sequence ID" value="GIM82490.1"/>
    <property type="molecule type" value="Genomic_DNA"/>
</dbReference>
<dbReference type="RefSeq" id="WP_213002556.1">
    <property type="nucleotide sequence ID" value="NZ_BAAATW010000002.1"/>
</dbReference>
<dbReference type="Gene3D" id="3.30.70.1060">
    <property type="entry name" value="Dimeric alpha+beta barrel"/>
    <property type="match status" value="1"/>
</dbReference>
<sequence>MRFLLLLHEDTAGGSRAWSLLDKSDRERLHRFEETLTRELFEEGELIDAQSLAPPELAGWAGRHQPAAGTGGDPVAAGGSQVTRYWLVDVDSQQRAAEIADLASRVPGPQGSQVARSIEIRQALNGPVVDF</sequence>
<organism evidence="1 2">
    <name type="scientific">Winogradskya consettensis</name>
    <dbReference type="NCBI Taxonomy" id="113560"/>
    <lineage>
        <taxon>Bacteria</taxon>
        <taxon>Bacillati</taxon>
        <taxon>Actinomycetota</taxon>
        <taxon>Actinomycetes</taxon>
        <taxon>Micromonosporales</taxon>
        <taxon>Micromonosporaceae</taxon>
        <taxon>Winogradskya</taxon>
    </lineage>
</organism>
<proteinExistence type="predicted"/>
<evidence type="ECO:0008006" key="3">
    <source>
        <dbReference type="Google" id="ProtNLM"/>
    </source>
</evidence>
<keyword evidence="2" id="KW-1185">Reference proteome</keyword>
<dbReference type="AlphaFoldDB" id="A0A919SZT4"/>
<evidence type="ECO:0000313" key="1">
    <source>
        <dbReference type="EMBL" id="GIM82490.1"/>
    </source>
</evidence>
<reference evidence="1" key="1">
    <citation type="submission" date="2021-03" db="EMBL/GenBank/DDBJ databases">
        <title>Whole genome shotgun sequence of Actinoplanes consettensis NBRC 14913.</title>
        <authorList>
            <person name="Komaki H."/>
            <person name="Tamura T."/>
        </authorList>
    </citation>
    <scope>NUCLEOTIDE SEQUENCE</scope>
    <source>
        <strain evidence="1">NBRC 14913</strain>
    </source>
</reference>
<gene>
    <name evidence="1" type="ORF">Aco04nite_81860</name>
</gene>
<dbReference type="InterPro" id="IPR011008">
    <property type="entry name" value="Dimeric_a/b-barrel"/>
</dbReference>
<protein>
    <recommendedName>
        <fullName evidence="3">YCII-related domain-containing protein</fullName>
    </recommendedName>
</protein>
<dbReference type="Proteomes" id="UP000680865">
    <property type="component" value="Unassembled WGS sequence"/>
</dbReference>
<name>A0A919SZT4_9ACTN</name>